<sequence length="284" mass="32051">MKQKIIPILVILAGFFLLSYPFVSNYLFEKSVGSIVESYQEKAAGMDQAIIKKVMDEAKQYNGELLQSSIQLTDPFKVKRLDGEMVHYNRILNIDGSSIMGYLKIPCISINLPIYHGTSGTVLEHGIGHLAASSFPIGGKDTHAVLTGHTGLSSAKIFTDLTEMKKGDFFFIHVLDKKLAYRVDQITVVEPQDTKELQIMEGKDHVTLVTCTPYGVNDKRLLVRGVRTAYHAKEEEIRARNHHSQWMEVYKRAIFAGLLIICVLIAARKVYEKMKRKSGERRYG</sequence>
<keyword evidence="1" id="KW-0378">Hydrolase</keyword>
<name>A0A1Q2C874_ANAHA</name>
<evidence type="ECO:0000256" key="3">
    <source>
        <dbReference type="SAM" id="Phobius"/>
    </source>
</evidence>
<dbReference type="Pfam" id="PF04203">
    <property type="entry name" value="Sortase"/>
    <property type="match status" value="1"/>
</dbReference>
<dbReference type="InterPro" id="IPR023365">
    <property type="entry name" value="Sortase_dom-sf"/>
</dbReference>
<dbReference type="GO" id="GO:0016787">
    <property type="term" value="F:hydrolase activity"/>
    <property type="evidence" value="ECO:0007669"/>
    <property type="project" value="UniProtKB-KW"/>
</dbReference>
<feature type="active site" description="Proton donor/acceptor" evidence="2">
    <location>
        <position position="149"/>
    </location>
</feature>
<dbReference type="NCBIfam" id="NF033745">
    <property type="entry name" value="class_C_sortase"/>
    <property type="match status" value="1"/>
</dbReference>
<dbReference type="InterPro" id="IPR042002">
    <property type="entry name" value="Sortase_C"/>
</dbReference>
<accession>A0A1Q2C874</accession>
<reference evidence="4 5" key="1">
    <citation type="journal article" date="2016" name="Sci. Rep.">
        <title>Accelerated dysbiosis of gut microbiota during aggravation of DSS-induced colitis by a butyrate-producing bacterium.</title>
        <authorList>
            <person name="Zhang Q."/>
            <person name="Wu Y."/>
            <person name="Wang J."/>
            <person name="Wu G."/>
            <person name="Long W."/>
            <person name="Xue Z."/>
            <person name="Wang L."/>
            <person name="Zhang X."/>
            <person name="Pang X."/>
            <person name="Zhao Y."/>
            <person name="Zhao L."/>
            <person name="Zhang C."/>
        </authorList>
    </citation>
    <scope>NUCLEOTIDE SEQUENCE [LARGE SCALE GENOMIC DNA]</scope>
    <source>
        <strain evidence="4 5">BPB5</strain>
    </source>
</reference>
<dbReference type="AlphaFoldDB" id="A0A1Q2C874"/>
<feature type="transmembrane region" description="Helical" evidence="3">
    <location>
        <begin position="253"/>
        <end position="271"/>
    </location>
</feature>
<dbReference type="NCBIfam" id="TIGR01076">
    <property type="entry name" value="sortase_fam"/>
    <property type="match status" value="1"/>
</dbReference>
<gene>
    <name evidence="4" type="ORF">DO83_10350</name>
</gene>
<keyword evidence="3" id="KW-1133">Transmembrane helix</keyword>
<dbReference type="CDD" id="cd05827">
    <property type="entry name" value="Sortase_C"/>
    <property type="match status" value="1"/>
</dbReference>
<evidence type="ECO:0000256" key="2">
    <source>
        <dbReference type="PIRSR" id="PIRSR605754-1"/>
    </source>
</evidence>
<keyword evidence="3" id="KW-0812">Transmembrane</keyword>
<organism evidence="4 5">
    <name type="scientific">Anaerostipes hadrus</name>
    <dbReference type="NCBI Taxonomy" id="649756"/>
    <lineage>
        <taxon>Bacteria</taxon>
        <taxon>Bacillati</taxon>
        <taxon>Bacillota</taxon>
        <taxon>Clostridia</taxon>
        <taxon>Lachnospirales</taxon>
        <taxon>Lachnospiraceae</taxon>
        <taxon>Anaerostipes</taxon>
    </lineage>
</organism>
<evidence type="ECO:0000256" key="1">
    <source>
        <dbReference type="ARBA" id="ARBA00022801"/>
    </source>
</evidence>
<protein>
    <submittedName>
        <fullName evidence="4">Peptidase</fullName>
    </submittedName>
</protein>
<evidence type="ECO:0000313" key="4">
    <source>
        <dbReference type="EMBL" id="AQP39943.1"/>
    </source>
</evidence>
<keyword evidence="3" id="KW-0472">Membrane</keyword>
<dbReference type="EMBL" id="CP012098">
    <property type="protein sequence ID" value="AQP39943.1"/>
    <property type="molecule type" value="Genomic_DNA"/>
</dbReference>
<dbReference type="Gene3D" id="2.40.260.10">
    <property type="entry name" value="Sortase"/>
    <property type="match status" value="1"/>
</dbReference>
<dbReference type="InterPro" id="IPR005754">
    <property type="entry name" value="Sortase"/>
</dbReference>
<evidence type="ECO:0000313" key="5">
    <source>
        <dbReference type="Proteomes" id="UP000188159"/>
    </source>
</evidence>
<dbReference type="SUPFAM" id="SSF63817">
    <property type="entry name" value="Sortase"/>
    <property type="match status" value="1"/>
</dbReference>
<dbReference type="RefSeq" id="WP_077326795.1">
    <property type="nucleotide sequence ID" value="NZ_CP012098.1"/>
</dbReference>
<proteinExistence type="predicted"/>
<dbReference type="Proteomes" id="UP000188159">
    <property type="component" value="Chromosome"/>
</dbReference>
<feature type="active site" description="Acyl-thioester intermediate" evidence="2">
    <location>
        <position position="211"/>
    </location>
</feature>